<keyword evidence="1" id="KW-0560">Oxidoreductase</keyword>
<reference evidence="5 6" key="1">
    <citation type="submission" date="2021-10" db="EMBL/GenBank/DDBJ databases">
        <authorList>
            <person name="Grouzdev D.S."/>
            <person name="Pantiukh K.S."/>
            <person name="Krutkina M.S."/>
        </authorList>
    </citation>
    <scope>NUCLEOTIDE SEQUENCE [LARGE SCALE GENOMIC DNA]</scope>
    <source>
        <strain evidence="5 6">Z-7514</strain>
    </source>
</reference>
<protein>
    <submittedName>
        <fullName evidence="5">Mannitol dehydrogenase family protein</fullName>
    </submittedName>
</protein>
<evidence type="ECO:0000256" key="1">
    <source>
        <dbReference type="ARBA" id="ARBA00023002"/>
    </source>
</evidence>
<dbReference type="Gene3D" id="1.10.1040.10">
    <property type="entry name" value="N-(1-d-carboxylethyl)-l-norvaline Dehydrogenase, domain 2"/>
    <property type="match status" value="1"/>
</dbReference>
<comment type="catalytic activity">
    <reaction evidence="2">
        <text>D-mannitol 1-phosphate + NAD(+) = beta-D-fructose 6-phosphate + NADH + H(+)</text>
        <dbReference type="Rhea" id="RHEA:19661"/>
        <dbReference type="ChEBI" id="CHEBI:15378"/>
        <dbReference type="ChEBI" id="CHEBI:57540"/>
        <dbReference type="ChEBI" id="CHEBI:57634"/>
        <dbReference type="ChEBI" id="CHEBI:57945"/>
        <dbReference type="ChEBI" id="CHEBI:61381"/>
        <dbReference type="EC" id="1.1.1.17"/>
    </reaction>
</comment>
<dbReference type="InterPro" id="IPR013118">
    <property type="entry name" value="Mannitol_DH_C"/>
</dbReference>
<comment type="caution">
    <text evidence="5">The sequence shown here is derived from an EMBL/GenBank/DDBJ whole genome shotgun (WGS) entry which is preliminary data.</text>
</comment>
<feature type="domain" description="Mannitol dehydrogenase C-terminal" evidence="4">
    <location>
        <begin position="340"/>
        <end position="498"/>
    </location>
</feature>
<dbReference type="SUPFAM" id="SSF51735">
    <property type="entry name" value="NAD(P)-binding Rossmann-fold domains"/>
    <property type="match status" value="1"/>
</dbReference>
<dbReference type="InterPro" id="IPR036291">
    <property type="entry name" value="NAD(P)-bd_dom_sf"/>
</dbReference>
<feature type="domain" description="Mannitol dehydrogenase N-terminal" evidence="3">
    <location>
        <begin position="61"/>
        <end position="328"/>
    </location>
</feature>
<sequence length="558" mass="62656">MGSGKLLEKQIDNLFKVGAKMLKLNKEELKDKEQWQVAGIETPEFDFQNLCNNTKENPEWIHFGAGNIFRAFIARLQQELINQGAAETGIIAAEAYDYEIIDKVYAPNDNLSLLVKMHPNGELSKILLASITEGLKADPAFASDWQRLKEIFRSESLKVVSFTITEKGYSLKNIEGEFFDFILEDFKNGPQSPNHIMAKAAALAYERFKNGQLPIAFSSLDNCAHNGEKLHQSIFTVAEAWVANELVEKEFLGYLNDESRVAFPWSMIDKITPGPSKVVQKDLESINFKDTEIIKTNKNTEIAAFVNAEAPEYLVIEDKFPNGRIPLDQAGAIYTDQETVNKVEKMKVTTCLNPLHTAMAVYGCLLGYNSIAEEMKDQEIRTLIKKIGYQEGLPVVVDPGVLDPKEFIDEVVEERLTNPYIPDTPQRIAKDTSQKIAIRFGETIKSYQATNELKAADLTAIPLAIAGWLRYLMAVDDQGNKMPLSPDPMLTELREELESIKFAKPESFDAQLKGLLSSEQLMGVDLYQVGLGEKIEGFFKEMITAKGAVRKTLQKYLN</sequence>
<dbReference type="EMBL" id="JAJFAT010000002">
    <property type="protein sequence ID" value="MCC3144060.1"/>
    <property type="molecule type" value="Genomic_DNA"/>
</dbReference>
<evidence type="ECO:0000256" key="2">
    <source>
        <dbReference type="ARBA" id="ARBA00048615"/>
    </source>
</evidence>
<dbReference type="InterPro" id="IPR008927">
    <property type="entry name" value="6-PGluconate_DH-like_C_sf"/>
</dbReference>
<dbReference type="Proteomes" id="UP001199296">
    <property type="component" value="Unassembled WGS sequence"/>
</dbReference>
<dbReference type="GO" id="GO:0008926">
    <property type="term" value="F:mannitol-1-phosphate 5-dehydrogenase activity"/>
    <property type="evidence" value="ECO:0007669"/>
    <property type="project" value="UniProtKB-EC"/>
</dbReference>
<dbReference type="Pfam" id="PF01232">
    <property type="entry name" value="Mannitol_dh"/>
    <property type="match status" value="1"/>
</dbReference>
<dbReference type="Pfam" id="PF08125">
    <property type="entry name" value="Mannitol_dh_C"/>
    <property type="match status" value="1"/>
</dbReference>
<dbReference type="AlphaFoldDB" id="A0AAW4WYB7"/>
<name>A0AAW4WYB7_9FIRM</name>
<accession>A0AAW4WYB7</accession>
<gene>
    <name evidence="5" type="ORF">LJ207_01855</name>
</gene>
<dbReference type="InterPro" id="IPR050988">
    <property type="entry name" value="Mannitol_DH/Oxidoreductase"/>
</dbReference>
<organism evidence="5 6">
    <name type="scientific">Halanaerobium polyolivorans</name>
    <dbReference type="NCBI Taxonomy" id="2886943"/>
    <lineage>
        <taxon>Bacteria</taxon>
        <taxon>Bacillati</taxon>
        <taxon>Bacillota</taxon>
        <taxon>Clostridia</taxon>
        <taxon>Halanaerobiales</taxon>
        <taxon>Halanaerobiaceae</taxon>
        <taxon>Halanaerobium</taxon>
    </lineage>
</organism>
<evidence type="ECO:0000313" key="5">
    <source>
        <dbReference type="EMBL" id="MCC3144060.1"/>
    </source>
</evidence>
<dbReference type="PANTHER" id="PTHR43362">
    <property type="entry name" value="MANNITOL DEHYDROGENASE DSF1-RELATED"/>
    <property type="match status" value="1"/>
</dbReference>
<dbReference type="PANTHER" id="PTHR43362:SF1">
    <property type="entry name" value="MANNITOL DEHYDROGENASE 2-RELATED"/>
    <property type="match status" value="1"/>
</dbReference>
<dbReference type="Gene3D" id="3.40.50.720">
    <property type="entry name" value="NAD(P)-binding Rossmann-like Domain"/>
    <property type="match status" value="1"/>
</dbReference>
<proteinExistence type="predicted"/>
<evidence type="ECO:0000259" key="3">
    <source>
        <dbReference type="Pfam" id="PF01232"/>
    </source>
</evidence>
<evidence type="ECO:0000259" key="4">
    <source>
        <dbReference type="Pfam" id="PF08125"/>
    </source>
</evidence>
<keyword evidence="6" id="KW-1185">Reference proteome</keyword>
<dbReference type="InterPro" id="IPR013131">
    <property type="entry name" value="Mannitol_DH_N"/>
</dbReference>
<dbReference type="SUPFAM" id="SSF48179">
    <property type="entry name" value="6-phosphogluconate dehydrogenase C-terminal domain-like"/>
    <property type="match status" value="1"/>
</dbReference>
<evidence type="ECO:0000313" key="6">
    <source>
        <dbReference type="Proteomes" id="UP001199296"/>
    </source>
</evidence>
<dbReference type="InterPro" id="IPR013328">
    <property type="entry name" value="6PGD_dom2"/>
</dbReference>